<dbReference type="AlphaFoldDB" id="A0A9P9FNW8"/>
<keyword evidence="3" id="KW-1185">Reference proteome</keyword>
<feature type="compositionally biased region" description="Acidic residues" evidence="1">
    <location>
        <begin position="650"/>
        <end position="688"/>
    </location>
</feature>
<gene>
    <name evidence="2" type="ORF">EDB81DRAFT_611702</name>
</gene>
<dbReference type="OrthoDB" id="4966at2759"/>
<feature type="region of interest" description="Disordered" evidence="1">
    <location>
        <begin position="638"/>
        <end position="688"/>
    </location>
</feature>
<evidence type="ECO:0000313" key="2">
    <source>
        <dbReference type="EMBL" id="KAH7166008.1"/>
    </source>
</evidence>
<sequence>MSLPFAPRDVMTNAQRRGFRPLEASKIAAVAFHQLQTLQTLAPYGRTITAAEVATALKQRAVKETERANRAEANLRALGIVIPEWPMIPEGYFTRDSEDDSLDDAAMEDDVPLRTGFDVEQDHLSGGPKKKFKFEPDGVDVFFGGNTPYNPEDHMSKLSLKHTSHDIITALCQHAELAVELGKHLGPRDILNLYSVSRSFHEAVRNHMYSTVKMWLKFNAPIASQVFSFRLYRRHLVPDPSGRTWVGQDPGAQSQIPAHLRNDTRLIPGIKYLQMVLGRVRYCREIIAILARNGHRLPKGMLSTLVRLWLLMEVATTAQRQALLRSPELWSERDLYNAQFFFVKLGMHCIDPVFGPAETELVDIMLGQKGLYPLWQLLMCKKYTKLHEFRDLKVRYDYEIPHGQWDDRRIYYGVPCPEVGVGHLEGWGKGIRHLLRPNELIPIEAVARGLELDEHLMDMVIWGYIDFSTGENLVPTEDEIYISDDENVLKHVDTRHHWKRKHALKKRWNDLTPQQQQEIIKDDEQERLRSLAFCGDYENGYTGSDEVCSDDGSDGWSSSTYSLDDEIRRGMPLRPQPECNPSEAPALDDTQAWANFINDTLLGMGPDVGVGEDQILIAQEWETYDDKEMFTTFNWGKWLHDNIDGPVPSGDDDDGDDEDGDYDDDDDDDDGEDEEMDDADEDDGSNND</sequence>
<dbReference type="Proteomes" id="UP000738349">
    <property type="component" value="Unassembled WGS sequence"/>
</dbReference>
<organism evidence="2 3">
    <name type="scientific">Dactylonectria macrodidyma</name>
    <dbReference type="NCBI Taxonomy" id="307937"/>
    <lineage>
        <taxon>Eukaryota</taxon>
        <taxon>Fungi</taxon>
        <taxon>Dikarya</taxon>
        <taxon>Ascomycota</taxon>
        <taxon>Pezizomycotina</taxon>
        <taxon>Sordariomycetes</taxon>
        <taxon>Hypocreomycetidae</taxon>
        <taxon>Hypocreales</taxon>
        <taxon>Nectriaceae</taxon>
        <taxon>Dactylonectria</taxon>
    </lineage>
</organism>
<reference evidence="2" key="1">
    <citation type="journal article" date="2021" name="Nat. Commun.">
        <title>Genetic determinants of endophytism in the Arabidopsis root mycobiome.</title>
        <authorList>
            <person name="Mesny F."/>
            <person name="Miyauchi S."/>
            <person name="Thiergart T."/>
            <person name="Pickel B."/>
            <person name="Atanasova L."/>
            <person name="Karlsson M."/>
            <person name="Huettel B."/>
            <person name="Barry K.W."/>
            <person name="Haridas S."/>
            <person name="Chen C."/>
            <person name="Bauer D."/>
            <person name="Andreopoulos W."/>
            <person name="Pangilinan J."/>
            <person name="LaButti K."/>
            <person name="Riley R."/>
            <person name="Lipzen A."/>
            <person name="Clum A."/>
            <person name="Drula E."/>
            <person name="Henrissat B."/>
            <person name="Kohler A."/>
            <person name="Grigoriev I.V."/>
            <person name="Martin F.M."/>
            <person name="Hacquard S."/>
        </authorList>
    </citation>
    <scope>NUCLEOTIDE SEQUENCE</scope>
    <source>
        <strain evidence="2">MPI-CAGE-AT-0147</strain>
    </source>
</reference>
<evidence type="ECO:0000256" key="1">
    <source>
        <dbReference type="SAM" id="MobiDB-lite"/>
    </source>
</evidence>
<evidence type="ECO:0000313" key="3">
    <source>
        <dbReference type="Proteomes" id="UP000738349"/>
    </source>
</evidence>
<name>A0A9P9FNW8_9HYPO</name>
<comment type="caution">
    <text evidence="2">The sequence shown here is derived from an EMBL/GenBank/DDBJ whole genome shotgun (WGS) entry which is preliminary data.</text>
</comment>
<dbReference type="EMBL" id="JAGMUV010000003">
    <property type="protein sequence ID" value="KAH7166008.1"/>
    <property type="molecule type" value="Genomic_DNA"/>
</dbReference>
<accession>A0A9P9FNW8</accession>
<feature type="non-terminal residue" evidence="2">
    <location>
        <position position="688"/>
    </location>
</feature>
<proteinExistence type="predicted"/>
<protein>
    <submittedName>
        <fullName evidence="2">Uncharacterized protein</fullName>
    </submittedName>
</protein>